<sequence>MLRVCANELRWLRVSPVNSVCSGDDYKPVCVSNDAQSPGKLYILMFPLKSMGTTYDLNHWIKLRLNPDHYNSEKQGEVNWRLGQSQNFSTSSLPRFHTQPFQKFFSTAHFSHSDRLPPQFFF</sequence>
<evidence type="ECO:0000313" key="1">
    <source>
        <dbReference type="EMBL" id="KAF5769052.1"/>
    </source>
</evidence>
<dbReference type="AlphaFoldDB" id="A0A9K3E9H5"/>
<name>A0A9K3E9H5_HELAN</name>
<proteinExistence type="predicted"/>
<accession>A0A9K3E9H5</accession>
<reference evidence="1" key="1">
    <citation type="journal article" date="2017" name="Nature">
        <title>The sunflower genome provides insights into oil metabolism, flowering and Asterid evolution.</title>
        <authorList>
            <person name="Badouin H."/>
            <person name="Gouzy J."/>
            <person name="Grassa C.J."/>
            <person name="Murat F."/>
            <person name="Staton S.E."/>
            <person name="Cottret L."/>
            <person name="Lelandais-Briere C."/>
            <person name="Owens G.L."/>
            <person name="Carrere S."/>
            <person name="Mayjonade B."/>
            <person name="Legrand L."/>
            <person name="Gill N."/>
            <person name="Kane N.C."/>
            <person name="Bowers J.E."/>
            <person name="Hubner S."/>
            <person name="Bellec A."/>
            <person name="Berard A."/>
            <person name="Berges H."/>
            <person name="Blanchet N."/>
            <person name="Boniface M.C."/>
            <person name="Brunel D."/>
            <person name="Catrice O."/>
            <person name="Chaidir N."/>
            <person name="Claudel C."/>
            <person name="Donnadieu C."/>
            <person name="Faraut T."/>
            <person name="Fievet G."/>
            <person name="Helmstetter N."/>
            <person name="King M."/>
            <person name="Knapp S.J."/>
            <person name="Lai Z."/>
            <person name="Le Paslier M.C."/>
            <person name="Lippi Y."/>
            <person name="Lorenzon L."/>
            <person name="Mandel J.R."/>
            <person name="Marage G."/>
            <person name="Marchand G."/>
            <person name="Marquand E."/>
            <person name="Bret-Mestries E."/>
            <person name="Morien E."/>
            <person name="Nambeesan S."/>
            <person name="Nguyen T."/>
            <person name="Pegot-Espagnet P."/>
            <person name="Pouilly N."/>
            <person name="Raftis F."/>
            <person name="Sallet E."/>
            <person name="Schiex T."/>
            <person name="Thomas J."/>
            <person name="Vandecasteele C."/>
            <person name="Vares D."/>
            <person name="Vear F."/>
            <person name="Vautrin S."/>
            <person name="Crespi M."/>
            <person name="Mangin B."/>
            <person name="Burke J.M."/>
            <person name="Salse J."/>
            <person name="Munos S."/>
            <person name="Vincourt P."/>
            <person name="Rieseberg L.H."/>
            <person name="Langlade N.B."/>
        </authorList>
    </citation>
    <scope>NUCLEOTIDE SEQUENCE</scope>
    <source>
        <tissue evidence="1">Leaves</tissue>
    </source>
</reference>
<keyword evidence="2" id="KW-1185">Reference proteome</keyword>
<dbReference type="EMBL" id="MNCJ02000329">
    <property type="protein sequence ID" value="KAF5769052.1"/>
    <property type="molecule type" value="Genomic_DNA"/>
</dbReference>
<gene>
    <name evidence="1" type="ORF">HanXRQr2_Chr14g0643721</name>
</gene>
<organism evidence="1 2">
    <name type="scientific">Helianthus annuus</name>
    <name type="common">Common sunflower</name>
    <dbReference type="NCBI Taxonomy" id="4232"/>
    <lineage>
        <taxon>Eukaryota</taxon>
        <taxon>Viridiplantae</taxon>
        <taxon>Streptophyta</taxon>
        <taxon>Embryophyta</taxon>
        <taxon>Tracheophyta</taxon>
        <taxon>Spermatophyta</taxon>
        <taxon>Magnoliopsida</taxon>
        <taxon>eudicotyledons</taxon>
        <taxon>Gunneridae</taxon>
        <taxon>Pentapetalae</taxon>
        <taxon>asterids</taxon>
        <taxon>campanulids</taxon>
        <taxon>Asterales</taxon>
        <taxon>Asteraceae</taxon>
        <taxon>Asteroideae</taxon>
        <taxon>Heliantheae alliance</taxon>
        <taxon>Heliantheae</taxon>
        <taxon>Helianthus</taxon>
    </lineage>
</organism>
<comment type="caution">
    <text evidence="1">The sequence shown here is derived from an EMBL/GenBank/DDBJ whole genome shotgun (WGS) entry which is preliminary data.</text>
</comment>
<reference evidence="1" key="2">
    <citation type="submission" date="2020-06" db="EMBL/GenBank/DDBJ databases">
        <title>Helianthus annuus Genome sequencing and assembly Release 2.</title>
        <authorList>
            <person name="Gouzy J."/>
            <person name="Langlade N."/>
            <person name="Munos S."/>
        </authorList>
    </citation>
    <scope>NUCLEOTIDE SEQUENCE</scope>
    <source>
        <tissue evidence="1">Leaves</tissue>
    </source>
</reference>
<dbReference type="Gramene" id="mRNA:HanXRQr2_Chr14g0643721">
    <property type="protein sequence ID" value="CDS:HanXRQr2_Chr14g0643721.1"/>
    <property type="gene ID" value="HanXRQr2_Chr14g0643721"/>
</dbReference>
<dbReference type="Proteomes" id="UP000215914">
    <property type="component" value="Unassembled WGS sequence"/>
</dbReference>
<protein>
    <submittedName>
        <fullName evidence="1">Uncharacterized protein</fullName>
    </submittedName>
</protein>
<evidence type="ECO:0000313" key="2">
    <source>
        <dbReference type="Proteomes" id="UP000215914"/>
    </source>
</evidence>